<dbReference type="AlphaFoldDB" id="A0A8S9U986"/>
<dbReference type="Proteomes" id="UP000704712">
    <property type="component" value="Unassembled WGS sequence"/>
</dbReference>
<dbReference type="EMBL" id="JAACNO010001803">
    <property type="protein sequence ID" value="KAF4137441.1"/>
    <property type="molecule type" value="Genomic_DNA"/>
</dbReference>
<proteinExistence type="predicted"/>
<reference evidence="1" key="1">
    <citation type="submission" date="2020-03" db="EMBL/GenBank/DDBJ databases">
        <title>Hybrid Assembly of Korean Phytophthora infestans isolates.</title>
        <authorList>
            <person name="Prokchorchik M."/>
            <person name="Lee Y."/>
            <person name="Seo J."/>
            <person name="Cho J.-H."/>
            <person name="Park Y.-E."/>
            <person name="Jang D.-C."/>
            <person name="Im J.-S."/>
            <person name="Choi J.-G."/>
            <person name="Park H.-J."/>
            <person name="Lee G.-B."/>
            <person name="Lee Y.-G."/>
            <person name="Hong S.-Y."/>
            <person name="Cho K."/>
            <person name="Sohn K.H."/>
        </authorList>
    </citation>
    <scope>NUCLEOTIDE SEQUENCE</scope>
    <source>
        <strain evidence="1">KR_2_A2</strain>
    </source>
</reference>
<gene>
    <name evidence="2" type="ORF">GN958_ATG07409</name>
    <name evidence="1" type="ORF">GN958_ATG13368</name>
</gene>
<evidence type="ECO:0000313" key="1">
    <source>
        <dbReference type="EMBL" id="KAF4137441.1"/>
    </source>
</evidence>
<comment type="caution">
    <text evidence="1">The sequence shown here is derived from an EMBL/GenBank/DDBJ whole genome shotgun (WGS) entry which is preliminary data.</text>
</comment>
<sequence>YLFGPNLDALVLPGSRTWCFPVAKRIEAHHKTIQPTCVTPLRSSTAFVLNDGIPSTLFHEAYQPSRQHLHHYSEARLLPMQKRLLDNKKNYYRVKAPRTRVLVGVLFNATKFMRSSTNNNCANLDRARAQRGVYLDSLNSKLPQDINIQSIRLKYIYDCTMFAQTG</sequence>
<feature type="non-terminal residue" evidence="1">
    <location>
        <position position="1"/>
    </location>
</feature>
<protein>
    <submittedName>
        <fullName evidence="1">Uncharacterized protein</fullName>
    </submittedName>
</protein>
<name>A0A8S9U986_PHYIN</name>
<accession>A0A8S9U986</accession>
<organism evidence="1 3">
    <name type="scientific">Phytophthora infestans</name>
    <name type="common">Potato late blight agent</name>
    <name type="synonym">Botrytis infestans</name>
    <dbReference type="NCBI Taxonomy" id="4787"/>
    <lineage>
        <taxon>Eukaryota</taxon>
        <taxon>Sar</taxon>
        <taxon>Stramenopiles</taxon>
        <taxon>Oomycota</taxon>
        <taxon>Peronosporomycetes</taxon>
        <taxon>Peronosporales</taxon>
        <taxon>Peronosporaceae</taxon>
        <taxon>Phytophthora</taxon>
    </lineage>
</organism>
<evidence type="ECO:0000313" key="2">
    <source>
        <dbReference type="EMBL" id="KAF4143400.1"/>
    </source>
</evidence>
<evidence type="ECO:0000313" key="3">
    <source>
        <dbReference type="Proteomes" id="UP000704712"/>
    </source>
</evidence>
<dbReference type="EMBL" id="JAACNO010001019">
    <property type="protein sequence ID" value="KAF4143400.1"/>
    <property type="molecule type" value="Genomic_DNA"/>
</dbReference>